<gene>
    <name evidence="1" type="ORF">FJR39_07890</name>
</gene>
<dbReference type="Proteomes" id="UP001517388">
    <property type="component" value="Unassembled WGS sequence"/>
</dbReference>
<dbReference type="EMBL" id="VILF01000001">
    <property type="protein sequence ID" value="MTJ43144.1"/>
    <property type="molecule type" value="Genomic_DNA"/>
</dbReference>
<evidence type="ECO:0000313" key="1">
    <source>
        <dbReference type="EMBL" id="MTJ43144.1"/>
    </source>
</evidence>
<evidence type="ECO:0000313" key="2">
    <source>
        <dbReference type="Proteomes" id="UP001517388"/>
    </source>
</evidence>
<keyword evidence="1" id="KW-0547">Nucleotide-binding</keyword>
<protein>
    <submittedName>
        <fullName evidence="1">ATP-binding protein</fullName>
    </submittedName>
</protein>
<comment type="caution">
    <text evidence="1">The sequence shown here is derived from an EMBL/GenBank/DDBJ whole genome shotgun (WGS) entry which is preliminary data.</text>
</comment>
<organism evidence="1 2">
    <name type="scientific">Dolichospermum flos-aquae UHCC 0037</name>
    <dbReference type="NCBI Taxonomy" id="2590026"/>
    <lineage>
        <taxon>Bacteria</taxon>
        <taxon>Bacillati</taxon>
        <taxon>Cyanobacteriota</taxon>
        <taxon>Cyanophyceae</taxon>
        <taxon>Nostocales</taxon>
        <taxon>Aphanizomenonaceae</taxon>
        <taxon>Dolichospermum</taxon>
    </lineage>
</organism>
<reference evidence="2" key="1">
    <citation type="journal article" date="2020" name="Toxins">
        <title>Phylogenomic Analysis of Secondary Metabolism in the Toxic Cyanobacterial Genera Anabaena, Dolichospermum and Aphanizomenon.</title>
        <authorList>
            <person name="Oesterholm J."/>
            <person name="Popin R.V."/>
            <person name="Fewer D.P."/>
            <person name="Sivonen K."/>
        </authorList>
    </citation>
    <scope>NUCLEOTIDE SEQUENCE [LARGE SCALE GENOMIC DNA]</scope>
    <source>
        <strain evidence="2">UHCC 0037</strain>
    </source>
</reference>
<accession>A0ACC7S5Q7</accession>
<keyword evidence="2" id="KW-1185">Reference proteome</keyword>
<name>A0ACC7S5Q7_DOLFA</name>
<sequence length="380" mass="44166">MKIQSFKFSNNKENWHIEEVKFEDLNLLVGGSGVGKTRILKALELICDVAIGRNRNLDDLEWSINFSHLVQNYRWELKSSSTKKEEISLNVNESKQTEIVYEKLVRYDDDSELEILFRNDSDSKFNNEKLPKLKRTESAITLLSEEDLIIPVRKAFERLIFNFETRQQSMIGLGFDPSEIPVNIEDDEVQNSKEFFANFPPVLKAFYLQKVFTDVFNEIKERYIDVFPEVKDVRVSSKRDSDGDFMLFFEIQENGLEDWIPQQRISSGMFRTLIFLVEVTAAPEESVILIDEFENSLGINCMAELTDFILDKSPDVQFILTSHHPYIINNIPWKTWQIVSKSGNKVKVRKASDIPALDTASSLDKFTQLINLLDWEEFSE</sequence>
<proteinExistence type="predicted"/>
<keyword evidence="1" id="KW-0067">ATP-binding</keyword>